<feature type="transmembrane region" description="Helical" evidence="1">
    <location>
        <begin position="58"/>
        <end position="75"/>
    </location>
</feature>
<protein>
    <submittedName>
        <fullName evidence="2">Uncharacterized protein</fullName>
    </submittedName>
</protein>
<feature type="transmembrane region" description="Helical" evidence="1">
    <location>
        <begin position="34"/>
        <end position="52"/>
    </location>
</feature>
<organism evidence="2 3">
    <name type="scientific">Candidatus Portnoybacteria bacterium RBG_13_40_8</name>
    <dbReference type="NCBI Taxonomy" id="1801990"/>
    <lineage>
        <taxon>Bacteria</taxon>
        <taxon>Candidatus Portnoyibacteriota</taxon>
    </lineage>
</organism>
<name>A0A1G2F402_9BACT</name>
<evidence type="ECO:0000313" key="3">
    <source>
        <dbReference type="Proteomes" id="UP000177810"/>
    </source>
</evidence>
<dbReference type="Proteomes" id="UP000177810">
    <property type="component" value="Unassembled WGS sequence"/>
</dbReference>
<dbReference type="AlphaFoldDB" id="A0A1G2F402"/>
<gene>
    <name evidence="2" type="ORF">A2V69_02695</name>
</gene>
<proteinExistence type="predicted"/>
<accession>A0A1G2F402</accession>
<feature type="transmembrane region" description="Helical" evidence="1">
    <location>
        <begin position="6"/>
        <end position="22"/>
    </location>
</feature>
<evidence type="ECO:0000256" key="1">
    <source>
        <dbReference type="SAM" id="Phobius"/>
    </source>
</evidence>
<dbReference type="EMBL" id="MHMT01000020">
    <property type="protein sequence ID" value="OGZ32350.1"/>
    <property type="molecule type" value="Genomic_DNA"/>
</dbReference>
<keyword evidence="1" id="KW-0472">Membrane</keyword>
<keyword evidence="1" id="KW-1133">Transmembrane helix</keyword>
<reference evidence="2 3" key="1">
    <citation type="journal article" date="2016" name="Nat. Commun.">
        <title>Thousands of microbial genomes shed light on interconnected biogeochemical processes in an aquifer system.</title>
        <authorList>
            <person name="Anantharaman K."/>
            <person name="Brown C.T."/>
            <person name="Hug L.A."/>
            <person name="Sharon I."/>
            <person name="Castelle C.J."/>
            <person name="Probst A.J."/>
            <person name="Thomas B.C."/>
            <person name="Singh A."/>
            <person name="Wilkins M.J."/>
            <person name="Karaoz U."/>
            <person name="Brodie E.L."/>
            <person name="Williams K.H."/>
            <person name="Hubbard S.S."/>
            <person name="Banfield J.F."/>
        </authorList>
    </citation>
    <scope>NUCLEOTIDE SEQUENCE [LARGE SCALE GENOMIC DNA]</scope>
</reference>
<evidence type="ECO:0000313" key="2">
    <source>
        <dbReference type="EMBL" id="OGZ32350.1"/>
    </source>
</evidence>
<sequence>MDLILLVILLVIGITGLVKKKIKISSKKEITGRAVIGLSIFYIIMGGVILFVSQGVDLVMVGVIALITIVVVIFAKKQPVLPKNPQAQV</sequence>
<keyword evidence="1" id="KW-0812">Transmembrane</keyword>
<dbReference type="STRING" id="1801990.A2V69_02695"/>
<comment type="caution">
    <text evidence="2">The sequence shown here is derived from an EMBL/GenBank/DDBJ whole genome shotgun (WGS) entry which is preliminary data.</text>
</comment>